<dbReference type="InterPro" id="IPR036255">
    <property type="entry name" value="YgfB-like_sf"/>
</dbReference>
<accession>A0A377HK24</accession>
<evidence type="ECO:0000256" key="2">
    <source>
        <dbReference type="HAMAP-Rule" id="MF_00346"/>
    </source>
</evidence>
<dbReference type="SUPFAM" id="SSF101327">
    <property type="entry name" value="YgfB-like"/>
    <property type="match status" value="1"/>
</dbReference>
<comment type="similarity">
    <text evidence="1 2">Belongs to the UPF0149 family.</text>
</comment>
<sequence>MLLLFSINKNSSVTWPEVLGYWQDITGTQGDPVTQATLPEYSSIAATLNADSLAVTPAEMHGLLSGMLCGGLDPERGNWMPMLYDYTNDGAGWPHQSKALAATSIGLASAALTSGQMDFDILLPEEGVSLLDRADALSEWLNAFIAGIGLVGITAGKLSEDTKEVLSDLSEIAQLGIDEDDDMEEQAQLLEQVIEHVRVCAMTLHAELGIKPQTEEKPTLH</sequence>
<dbReference type="PANTHER" id="PTHR37528:SF1">
    <property type="entry name" value="UPF0149 PROTEIN YGFB"/>
    <property type="match status" value="1"/>
</dbReference>
<evidence type="ECO:0000313" key="3">
    <source>
        <dbReference type="EMBL" id="STO56507.1"/>
    </source>
</evidence>
<dbReference type="STRING" id="673.AL542_06835"/>
<reference evidence="3 4" key="1">
    <citation type="submission" date="2018-06" db="EMBL/GenBank/DDBJ databases">
        <authorList>
            <consortium name="Pathogen Informatics"/>
            <person name="Doyle S."/>
        </authorList>
    </citation>
    <scope>NUCLEOTIDE SEQUENCE [LARGE SCALE GENOMIC DNA]</scope>
    <source>
        <strain evidence="3 4">NCTC11645</strain>
    </source>
</reference>
<dbReference type="EMBL" id="UGHD01000002">
    <property type="protein sequence ID" value="STO56507.1"/>
    <property type="molecule type" value="Genomic_DNA"/>
</dbReference>
<dbReference type="HAMAP" id="MF_00346">
    <property type="entry name" value="UPF0149"/>
    <property type="match status" value="1"/>
</dbReference>
<protein>
    <recommendedName>
        <fullName evidence="2">UPF0149 protein NCTC11645_00852</fullName>
    </recommendedName>
</protein>
<name>A0A377HK24_GRIHO</name>
<dbReference type="InterPro" id="IPR011978">
    <property type="entry name" value="YgfB-like"/>
</dbReference>
<gene>
    <name evidence="3" type="ORF">NCTC11645_00852</name>
</gene>
<dbReference type="GO" id="GO:0005829">
    <property type="term" value="C:cytosol"/>
    <property type="evidence" value="ECO:0007669"/>
    <property type="project" value="TreeGrafter"/>
</dbReference>
<dbReference type="NCBIfam" id="TIGR02292">
    <property type="entry name" value="ygfB_yecA"/>
    <property type="match status" value="1"/>
</dbReference>
<proteinExistence type="inferred from homology"/>
<dbReference type="Pfam" id="PF03695">
    <property type="entry name" value="UPF0149"/>
    <property type="match status" value="1"/>
</dbReference>
<evidence type="ECO:0000256" key="1">
    <source>
        <dbReference type="ARBA" id="ARBA00038308"/>
    </source>
</evidence>
<dbReference type="PANTHER" id="PTHR37528">
    <property type="entry name" value="UPF0149 PROTEIN YGFB"/>
    <property type="match status" value="1"/>
</dbReference>
<dbReference type="Proteomes" id="UP000254512">
    <property type="component" value="Unassembled WGS sequence"/>
</dbReference>
<evidence type="ECO:0000313" key="4">
    <source>
        <dbReference type="Proteomes" id="UP000254512"/>
    </source>
</evidence>
<dbReference type="NCBIfam" id="NF002477">
    <property type="entry name" value="PRK01736.1"/>
    <property type="match status" value="1"/>
</dbReference>
<dbReference type="AlphaFoldDB" id="A0A377HK24"/>
<dbReference type="Gene3D" id="1.20.120.740">
    <property type="entry name" value="YgfB uncharacterised protein family UPF0149, PF03695"/>
    <property type="match status" value="1"/>
</dbReference>
<organism evidence="3 4">
    <name type="scientific">Grimontia hollisae</name>
    <name type="common">Vibrio hollisae</name>
    <dbReference type="NCBI Taxonomy" id="673"/>
    <lineage>
        <taxon>Bacteria</taxon>
        <taxon>Pseudomonadati</taxon>
        <taxon>Pseudomonadota</taxon>
        <taxon>Gammaproteobacteria</taxon>
        <taxon>Vibrionales</taxon>
        <taxon>Vibrionaceae</taxon>
        <taxon>Grimontia</taxon>
    </lineage>
</organism>